<dbReference type="InterPro" id="IPR014710">
    <property type="entry name" value="RmlC-like_jellyroll"/>
</dbReference>
<accession>A0ABM8CLC6</accession>
<evidence type="ECO:0000313" key="3">
    <source>
        <dbReference type="EMBL" id="BDT78583.1"/>
    </source>
</evidence>
<gene>
    <name evidence="3" type="ORF">PKF032_04710</name>
</gene>
<protein>
    <recommendedName>
        <fullName evidence="2">Cupin type-2 domain-containing protein</fullName>
    </recommendedName>
</protein>
<keyword evidence="1" id="KW-0732">Signal</keyword>
<proteinExistence type="predicted"/>
<dbReference type="InterPro" id="IPR011051">
    <property type="entry name" value="RmlC_Cupin_sf"/>
</dbReference>
<evidence type="ECO:0000256" key="1">
    <source>
        <dbReference type="SAM" id="SignalP"/>
    </source>
</evidence>
<feature type="signal peptide" evidence="1">
    <location>
        <begin position="1"/>
        <end position="23"/>
    </location>
</feature>
<dbReference type="InterPro" id="IPR013096">
    <property type="entry name" value="Cupin_2"/>
</dbReference>
<feature type="chain" id="PRO_5045707319" description="Cupin type-2 domain-containing protein" evidence="1">
    <location>
        <begin position="24"/>
        <end position="145"/>
    </location>
</feature>
<dbReference type="RefSeq" id="WP_281745812.1">
    <property type="nucleotide sequence ID" value="NZ_AP026974.1"/>
</dbReference>
<dbReference type="SUPFAM" id="SSF51182">
    <property type="entry name" value="RmlC-like cupins"/>
    <property type="match status" value="1"/>
</dbReference>
<dbReference type="Proteomes" id="UP001211204">
    <property type="component" value="Chromosome"/>
</dbReference>
<sequence>MRLVKLSLTLFALVFASVIPAHADESHPGIVTELVVRSGNDWTGSPLPSYLTSAPEVAVMRFTIPPQTALPIHKHPAINAAYVMDGELTVFQEGGIQRNFKKGEVVIEMVEKWHHGINQGSVPVELVVFYATTKGLPLAIKKSNP</sequence>
<dbReference type="Gene3D" id="2.60.120.10">
    <property type="entry name" value="Jelly Rolls"/>
    <property type="match status" value="1"/>
</dbReference>
<dbReference type="CDD" id="cd02236">
    <property type="entry name" value="cupin_CV2614-like"/>
    <property type="match status" value="1"/>
</dbReference>
<feature type="domain" description="Cupin type-2" evidence="2">
    <location>
        <begin position="61"/>
        <end position="130"/>
    </location>
</feature>
<keyword evidence="4" id="KW-1185">Reference proteome</keyword>
<organism evidence="3 4">
    <name type="scientific">Polynucleobacter yangtzensis</name>
    <dbReference type="NCBI Taxonomy" id="1743159"/>
    <lineage>
        <taxon>Bacteria</taxon>
        <taxon>Pseudomonadati</taxon>
        <taxon>Pseudomonadota</taxon>
        <taxon>Betaproteobacteria</taxon>
        <taxon>Burkholderiales</taxon>
        <taxon>Burkholderiaceae</taxon>
        <taxon>Polynucleobacter</taxon>
    </lineage>
</organism>
<dbReference type="EMBL" id="AP026974">
    <property type="protein sequence ID" value="BDT78583.1"/>
    <property type="molecule type" value="Genomic_DNA"/>
</dbReference>
<reference evidence="3 4" key="1">
    <citation type="submission" date="2022-11" db="EMBL/GenBank/DDBJ databases">
        <title>Complete Genome Sequences of three Polynucleobacter sp. Subcluster PnecC Strains KF022, KF023, and KF032 Isolated from a Shallow Eutrophic Lake in Japan.</title>
        <authorList>
            <person name="Ogata Y."/>
            <person name="Watanabe K."/>
            <person name="Takemine S."/>
            <person name="Shindo C."/>
            <person name="Kurokawa R."/>
            <person name="Suda W."/>
        </authorList>
    </citation>
    <scope>NUCLEOTIDE SEQUENCE [LARGE SCALE GENOMIC DNA]</scope>
    <source>
        <strain evidence="3 4">KF032</strain>
    </source>
</reference>
<name>A0ABM8CLC6_9BURK</name>
<evidence type="ECO:0000313" key="4">
    <source>
        <dbReference type="Proteomes" id="UP001211204"/>
    </source>
</evidence>
<dbReference type="Pfam" id="PF07883">
    <property type="entry name" value="Cupin_2"/>
    <property type="match status" value="1"/>
</dbReference>
<evidence type="ECO:0000259" key="2">
    <source>
        <dbReference type="Pfam" id="PF07883"/>
    </source>
</evidence>